<dbReference type="InterPro" id="IPR021617">
    <property type="entry name" value="DUF3231"/>
</dbReference>
<keyword evidence="2" id="KW-1185">Reference proteome</keyword>
<proteinExistence type="predicted"/>
<dbReference type="EMBL" id="JBHSFT010000008">
    <property type="protein sequence ID" value="MFC4661798.1"/>
    <property type="molecule type" value="Genomic_DNA"/>
</dbReference>
<evidence type="ECO:0000313" key="2">
    <source>
        <dbReference type="Proteomes" id="UP001595988"/>
    </source>
</evidence>
<evidence type="ECO:0000313" key="1">
    <source>
        <dbReference type="EMBL" id="MFC4661798.1"/>
    </source>
</evidence>
<dbReference type="RefSeq" id="WP_379542295.1">
    <property type="nucleotide sequence ID" value="NZ_JBHSFT010000008.1"/>
</dbReference>
<sequence>MTSTYNAPLSSAEISQIWTTYQEDTASICMLKSFVKTVEDPEISALLQHALELSESHIPKLTNFSQVKADLYLLGLQKQTLV</sequence>
<reference evidence="2" key="1">
    <citation type="journal article" date="2019" name="Int. J. Syst. Evol. Microbiol.">
        <title>The Global Catalogue of Microorganisms (GCM) 10K type strain sequencing project: providing services to taxonomists for standard genome sequencing and annotation.</title>
        <authorList>
            <consortium name="The Broad Institute Genomics Platform"/>
            <consortium name="The Broad Institute Genome Sequencing Center for Infectious Disease"/>
            <person name="Wu L."/>
            <person name="Ma J."/>
        </authorList>
    </citation>
    <scope>NUCLEOTIDE SEQUENCE [LARGE SCALE GENOMIC DNA]</scope>
    <source>
        <strain evidence="2">CCUG 37257</strain>
    </source>
</reference>
<gene>
    <name evidence="1" type="ORF">ACFO3P_06150</name>
</gene>
<dbReference type="Gene3D" id="1.20.1260.10">
    <property type="match status" value="1"/>
</dbReference>
<dbReference type="Proteomes" id="UP001595988">
    <property type="component" value="Unassembled WGS sequence"/>
</dbReference>
<organism evidence="1 2">
    <name type="scientific">Oceanobacillus aidingensis</name>
    <dbReference type="NCBI Taxonomy" id="645964"/>
    <lineage>
        <taxon>Bacteria</taxon>
        <taxon>Bacillati</taxon>
        <taxon>Bacillota</taxon>
        <taxon>Bacilli</taxon>
        <taxon>Bacillales</taxon>
        <taxon>Bacillaceae</taxon>
        <taxon>Oceanobacillus</taxon>
    </lineage>
</organism>
<name>A0ABV9JVR3_9BACI</name>
<accession>A0ABV9JVR3</accession>
<dbReference type="Pfam" id="PF11553">
    <property type="entry name" value="DUF3231"/>
    <property type="match status" value="1"/>
</dbReference>
<protein>
    <submittedName>
        <fullName evidence="1">DUF3231 family protein</fullName>
    </submittedName>
</protein>
<dbReference type="InterPro" id="IPR012347">
    <property type="entry name" value="Ferritin-like"/>
</dbReference>
<comment type="caution">
    <text evidence="1">The sequence shown here is derived from an EMBL/GenBank/DDBJ whole genome shotgun (WGS) entry which is preliminary data.</text>
</comment>